<dbReference type="InterPro" id="IPR028994">
    <property type="entry name" value="Integrin_alpha_N"/>
</dbReference>
<protein>
    <recommendedName>
        <fullName evidence="5">Carboxylesterase type B domain-containing protein</fullName>
    </recommendedName>
</protein>
<evidence type="ECO:0000259" key="5">
    <source>
        <dbReference type="Pfam" id="PF00135"/>
    </source>
</evidence>
<feature type="signal peptide" evidence="4">
    <location>
        <begin position="1"/>
        <end position="22"/>
    </location>
</feature>
<dbReference type="InterPro" id="IPR002018">
    <property type="entry name" value="CarbesteraseB"/>
</dbReference>
<dbReference type="InterPro" id="IPR019826">
    <property type="entry name" value="Carboxylesterase_B_AS"/>
</dbReference>
<dbReference type="EMBL" id="BAABFN010000002">
    <property type="protein sequence ID" value="GAA4305800.1"/>
    <property type="molecule type" value="Genomic_DNA"/>
</dbReference>
<name>A0ABP8FKS4_9BACT</name>
<dbReference type="SUPFAM" id="SSF69318">
    <property type="entry name" value="Integrin alpha N-terminal domain"/>
    <property type="match status" value="1"/>
</dbReference>
<dbReference type="InterPro" id="IPR013517">
    <property type="entry name" value="FG-GAP"/>
</dbReference>
<comment type="similarity">
    <text evidence="1">Belongs to the type-B carboxylesterase/lipase family.</text>
</comment>
<proteinExistence type="inferred from homology"/>
<dbReference type="Pfam" id="PF01839">
    <property type="entry name" value="FG-GAP"/>
    <property type="match status" value="1"/>
</dbReference>
<evidence type="ECO:0000256" key="2">
    <source>
        <dbReference type="ARBA" id="ARBA00022729"/>
    </source>
</evidence>
<dbReference type="RefSeq" id="WP_344976816.1">
    <property type="nucleotide sequence ID" value="NZ_BAABFN010000002.1"/>
</dbReference>
<evidence type="ECO:0000256" key="3">
    <source>
        <dbReference type="ARBA" id="ARBA00022801"/>
    </source>
</evidence>
<evidence type="ECO:0000313" key="7">
    <source>
        <dbReference type="Proteomes" id="UP001501207"/>
    </source>
</evidence>
<sequence length="894" mass="99502">MKKHVFILFSWLLLPATSLTVAAQTTLVRLNDGLIRGSRENNAFVFKGIPYAQPPTGKLRFKPPQPPESWNDTLSCEKFGSPAAQYGESQHPLKGNENCLTLNIYTPKLSANLPVLVWIHGGAMLAGAGMGEDGHAFADRDSIITITINYRLGIFGFLYLDDLDPAYRSSGNNGLLDCIMALKWISKNIRRFGGDPSKVTVMGESAGAKLASTLAVAPEARNYFSQLILESGGLQCIRDTVTAKAIRQRFMEALNIRDPRALLSMPAEKLIAAQGKVCQGAQATNYFGPVIDGQIINDDPYSYLKKHPPSGIRFLIGTNREESRLFMDMDKRLFHPDTTVLQAWFGDNFRYVLSTYRHMPGKDRTAAATATLSQYMYQMHAYRLATQLASTGDHVWMYRFDYRSDGRPATHADELPFVWFLPERHAFTPAALQVGRQVHQAWVHFIRHGTPGAIAGKSWPRYSPASKPVMVLNNASHVIRLDSVFDDPRAPSSCFVIKKPAPLLPSAQHTGWKHLSSVSGDLPVPGKSTQQTALVVHDFDHDGINDFIMGFRQQAPALVWYRRMNGAWKRYVIDSSFLTIEAGGAVYDIDGDGDPDLVLGGDWQSNQLWWWENPFPHYAPSAGWKRHIIKNSGGKQHHDQVWGDFMQTGTPQLAFWNQGSKTLFLTSIPHDATRSPWPLQVVFKGPAGAQNSWYPEGTAAADIDGDGHTDLLAGNYWFKYKGQGKFIPVRFGEAGGRVATGKFMPGKTSQIVVSPGDGSGYLEWYSCTGDPQIPTSWQPHRLIDTPLIHCHSLDVADIDHDGNLDIFAAEMSQWTEDSPVPDQQGHAFIFFGDGKGHFRKTLFSTGFDFHEARLADLDGDGDMDIIDKPYTWKTPRIDIWLQNGTSPPARPKRP</sequence>
<evidence type="ECO:0000256" key="1">
    <source>
        <dbReference type="ARBA" id="ARBA00005964"/>
    </source>
</evidence>
<dbReference type="Proteomes" id="UP001501207">
    <property type="component" value="Unassembled WGS sequence"/>
</dbReference>
<evidence type="ECO:0000256" key="4">
    <source>
        <dbReference type="SAM" id="SignalP"/>
    </source>
</evidence>
<keyword evidence="7" id="KW-1185">Reference proteome</keyword>
<dbReference type="SUPFAM" id="SSF53474">
    <property type="entry name" value="alpha/beta-Hydrolases"/>
    <property type="match status" value="1"/>
</dbReference>
<keyword evidence="2 4" id="KW-0732">Signal</keyword>
<dbReference type="PROSITE" id="PS00122">
    <property type="entry name" value="CARBOXYLESTERASE_B_1"/>
    <property type="match status" value="1"/>
</dbReference>
<dbReference type="InterPro" id="IPR050309">
    <property type="entry name" value="Type-B_Carboxylest/Lipase"/>
</dbReference>
<dbReference type="InterPro" id="IPR029058">
    <property type="entry name" value="AB_hydrolase_fold"/>
</dbReference>
<organism evidence="6 7">
    <name type="scientific">Compostibacter hankyongensis</name>
    <dbReference type="NCBI Taxonomy" id="1007089"/>
    <lineage>
        <taxon>Bacteria</taxon>
        <taxon>Pseudomonadati</taxon>
        <taxon>Bacteroidota</taxon>
        <taxon>Chitinophagia</taxon>
        <taxon>Chitinophagales</taxon>
        <taxon>Chitinophagaceae</taxon>
        <taxon>Compostibacter</taxon>
    </lineage>
</organism>
<evidence type="ECO:0000313" key="6">
    <source>
        <dbReference type="EMBL" id="GAA4305800.1"/>
    </source>
</evidence>
<feature type="domain" description="Carboxylesterase type B" evidence="5">
    <location>
        <begin position="25"/>
        <end position="476"/>
    </location>
</feature>
<dbReference type="Pfam" id="PF00135">
    <property type="entry name" value="COesterase"/>
    <property type="match status" value="1"/>
</dbReference>
<dbReference type="PANTHER" id="PTHR11559">
    <property type="entry name" value="CARBOXYLESTERASE"/>
    <property type="match status" value="1"/>
</dbReference>
<keyword evidence="3" id="KW-0378">Hydrolase</keyword>
<comment type="caution">
    <text evidence="6">The sequence shown here is derived from an EMBL/GenBank/DDBJ whole genome shotgun (WGS) entry which is preliminary data.</text>
</comment>
<accession>A0ABP8FKS4</accession>
<reference evidence="7" key="1">
    <citation type="journal article" date="2019" name="Int. J. Syst. Evol. Microbiol.">
        <title>The Global Catalogue of Microorganisms (GCM) 10K type strain sequencing project: providing services to taxonomists for standard genome sequencing and annotation.</title>
        <authorList>
            <consortium name="The Broad Institute Genomics Platform"/>
            <consortium name="The Broad Institute Genome Sequencing Center for Infectious Disease"/>
            <person name="Wu L."/>
            <person name="Ma J."/>
        </authorList>
    </citation>
    <scope>NUCLEOTIDE SEQUENCE [LARGE SCALE GENOMIC DNA]</scope>
    <source>
        <strain evidence="7">JCM 17664</strain>
    </source>
</reference>
<feature type="chain" id="PRO_5047281478" description="Carboxylesterase type B domain-containing protein" evidence="4">
    <location>
        <begin position="23"/>
        <end position="894"/>
    </location>
</feature>
<dbReference type="Gene3D" id="3.40.50.1820">
    <property type="entry name" value="alpha/beta hydrolase"/>
    <property type="match status" value="1"/>
</dbReference>
<dbReference type="Gene3D" id="2.130.10.130">
    <property type="entry name" value="Integrin alpha, N-terminal"/>
    <property type="match status" value="2"/>
</dbReference>
<gene>
    <name evidence="6" type="ORF">GCM10023143_11310</name>
</gene>